<sequence>MFVTLKNSVDKSSLSEYTQNMIQILFAMREDEFKENPSIAPGLNLADESSQYTHMITFDTCEPKPLLEVFHYDKKYEEHDPGPIKRRRKRPETAIKRRLTIISPSSPAYLLTPEVETLFGSVVGGATGACSQIIGIFGKSLATLSSDDNYRVSRISFFGLHKIHRKIEYEELKKTIVKLDMAETQIPTK</sequence>
<dbReference type="EMBL" id="CAJNOU010004435">
    <property type="protein sequence ID" value="CAF1441390.1"/>
    <property type="molecule type" value="Genomic_DNA"/>
</dbReference>
<evidence type="ECO:0000313" key="1">
    <source>
        <dbReference type="EMBL" id="CAF1441390.1"/>
    </source>
</evidence>
<name>A0A815NQS8_9BILA</name>
<reference evidence="1" key="1">
    <citation type="submission" date="2021-02" db="EMBL/GenBank/DDBJ databases">
        <authorList>
            <person name="Nowell W R."/>
        </authorList>
    </citation>
    <scope>NUCLEOTIDE SEQUENCE</scope>
</reference>
<protein>
    <submittedName>
        <fullName evidence="1">Uncharacterized protein</fullName>
    </submittedName>
</protein>
<dbReference type="Gene3D" id="1.25.40.180">
    <property type="match status" value="1"/>
</dbReference>
<evidence type="ECO:0000313" key="2">
    <source>
        <dbReference type="Proteomes" id="UP000663889"/>
    </source>
</evidence>
<dbReference type="AlphaFoldDB" id="A0A815NQS8"/>
<dbReference type="Proteomes" id="UP000663889">
    <property type="component" value="Unassembled WGS sequence"/>
</dbReference>
<gene>
    <name evidence="1" type="ORF">SEV965_LOCUS33243</name>
</gene>
<comment type="caution">
    <text evidence="1">The sequence shown here is derived from an EMBL/GenBank/DDBJ whole genome shotgun (WGS) entry which is preliminary data.</text>
</comment>
<accession>A0A815NQS8</accession>
<proteinExistence type="predicted"/>
<organism evidence="1 2">
    <name type="scientific">Rotaria sordida</name>
    <dbReference type="NCBI Taxonomy" id="392033"/>
    <lineage>
        <taxon>Eukaryota</taxon>
        <taxon>Metazoa</taxon>
        <taxon>Spiralia</taxon>
        <taxon>Gnathifera</taxon>
        <taxon>Rotifera</taxon>
        <taxon>Eurotatoria</taxon>
        <taxon>Bdelloidea</taxon>
        <taxon>Philodinida</taxon>
        <taxon>Philodinidae</taxon>
        <taxon>Rotaria</taxon>
    </lineage>
</organism>